<feature type="disulfide bond" evidence="5">
    <location>
        <begin position="754"/>
        <end position="763"/>
    </location>
</feature>
<keyword evidence="12" id="KW-1185">Reference proteome</keyword>
<dbReference type="GO" id="GO:0007156">
    <property type="term" value="P:homophilic cell adhesion via plasma membrane adhesion molecules"/>
    <property type="evidence" value="ECO:0007669"/>
    <property type="project" value="InterPro"/>
</dbReference>
<dbReference type="SMART" id="SM00112">
    <property type="entry name" value="CA"/>
    <property type="match status" value="2"/>
</dbReference>
<evidence type="ECO:0000256" key="2">
    <source>
        <dbReference type="ARBA" id="ARBA00022737"/>
    </source>
</evidence>
<feature type="domain" description="VWFD" evidence="10">
    <location>
        <begin position="133"/>
        <end position="337"/>
    </location>
</feature>
<accession>A0AAD9KH17</accession>
<dbReference type="InterPro" id="IPR051216">
    <property type="entry name" value="Teneurin"/>
</dbReference>
<feature type="disulfide bond" evidence="5">
    <location>
        <begin position="505"/>
        <end position="514"/>
    </location>
</feature>
<dbReference type="GO" id="GO:0005509">
    <property type="term" value="F:calcium ion binding"/>
    <property type="evidence" value="ECO:0007669"/>
    <property type="project" value="UniProtKB-UniRule"/>
</dbReference>
<keyword evidence="7" id="KW-0472">Membrane</keyword>
<feature type="disulfide bond" evidence="5">
    <location>
        <begin position="668"/>
        <end position="678"/>
    </location>
</feature>
<dbReference type="AlphaFoldDB" id="A0AAD9KH17"/>
<feature type="disulfide bond" evidence="5">
    <location>
        <begin position="686"/>
        <end position="695"/>
    </location>
</feature>
<dbReference type="Proteomes" id="UP001209878">
    <property type="component" value="Unassembled WGS sequence"/>
</dbReference>
<keyword evidence="7" id="KW-1133">Transmembrane helix</keyword>
<dbReference type="PROSITE" id="PS00022">
    <property type="entry name" value="EGF_1"/>
    <property type="match status" value="4"/>
</dbReference>
<feature type="domain" description="EGF-like" evidence="8">
    <location>
        <begin position="730"/>
        <end position="764"/>
    </location>
</feature>
<reference evidence="11" key="1">
    <citation type="journal article" date="2023" name="Mol. Biol. Evol.">
        <title>Third-Generation Sequencing Reveals the Adaptive Role of the Epigenome in Three Deep-Sea Polychaetes.</title>
        <authorList>
            <person name="Perez M."/>
            <person name="Aroh O."/>
            <person name="Sun Y."/>
            <person name="Lan Y."/>
            <person name="Juniper S.K."/>
            <person name="Young C.R."/>
            <person name="Angers B."/>
            <person name="Qian P.Y."/>
        </authorList>
    </citation>
    <scope>NUCLEOTIDE SEQUENCE</scope>
    <source>
        <strain evidence="11">R07B-5</strain>
    </source>
</reference>
<dbReference type="InterPro" id="IPR001846">
    <property type="entry name" value="VWF_type-D"/>
</dbReference>
<evidence type="ECO:0000313" key="12">
    <source>
        <dbReference type="Proteomes" id="UP001209878"/>
    </source>
</evidence>
<feature type="domain" description="Cadherin" evidence="9">
    <location>
        <begin position="898"/>
        <end position="995"/>
    </location>
</feature>
<dbReference type="PANTHER" id="PTHR11219:SF70">
    <property type="entry name" value="EGF-LIKE DOMAIN-CONTAINING PROTEIN"/>
    <property type="match status" value="1"/>
</dbReference>
<dbReference type="PANTHER" id="PTHR11219">
    <property type="entry name" value="TENEURIN AND N-ACETYLGLUCOSAMINE-1-PHOSPHODIESTER ALPHA-N-ACETYLGLUCOSAMINIDASE"/>
    <property type="match status" value="1"/>
</dbReference>
<dbReference type="InterPro" id="IPR000742">
    <property type="entry name" value="EGF"/>
</dbReference>
<dbReference type="PROSITE" id="PS01186">
    <property type="entry name" value="EGF_2"/>
    <property type="match status" value="4"/>
</dbReference>
<dbReference type="EMBL" id="JAODUO010001104">
    <property type="protein sequence ID" value="KAK2171081.1"/>
    <property type="molecule type" value="Genomic_DNA"/>
</dbReference>
<dbReference type="GO" id="GO:0008045">
    <property type="term" value="P:motor neuron axon guidance"/>
    <property type="evidence" value="ECO:0007669"/>
    <property type="project" value="TreeGrafter"/>
</dbReference>
<feature type="region of interest" description="Disordered" evidence="6">
    <location>
        <begin position="990"/>
        <end position="1051"/>
    </location>
</feature>
<feature type="domain" description="EGF-like" evidence="8">
    <location>
        <begin position="664"/>
        <end position="696"/>
    </location>
</feature>
<sequence>MEKDGTCNCGCICDDGITNGTVTADGSCSCECKCKNCEKSKLGPDGCKCPKDVCPRCKSGVEATWQNCKCKCPEVCGTPPICGKGRRGPKCEEPDCRPCQGCCGRGVCTKGPSCTSFCLCKSGWQGKYCQDRVPRRAFGDPHLETLDGIEFDYFGIGQFWDCKSEENDFGCQVRYFHYKQTSLMGAVALKAGQSVVTITTPAVAQQGDVPVVRIDGNVQETHTSQRITLGNDTVLLDILPQNATSDSSGGTSGTMISLQFHSGAFVTVTTSYSAKMKRLFLGINFAPTGAFFNKTSGLCGSMDDDNTNDLTGPDGTLYNNTDEFAESWRIAMPHRTNGGKFGSWSWTESNFHPDDVMDVSYTDPTYKPVYTLKGYAASIIDSATTLCKKQGLTGTLLKGCIYDVVVSNDTALAKQEILKTGCPNQCSGKGHCVNNTCKCLTGWSTEDCHVGSCGSCYHGKCAAGFCRCEIGWDGVDCSRKATCEKVNDCTDSSHGVCRSQDICLCKDGFTGADCSVIATCYNQQNCSFHGVCIGIDVCRCDMGWTSSNCSQPSCEILNWCSGHGQCIAHDVCLCESGWIENSCSTADCSRQNDCSNHGDCLQPGTCSCHPGYEGTNCSTNTKCRDLDNCNDHGLCITTTVLKDNNKQRLVRCRCDPGFDGDTCNSPVCEPGCSSHGTCVEPNFCSCDTGYTGPICAQPSCETKNRCSGHGQCTGLEQCTCDDGWSSEDCGTANCTSVDDCSSHGECIVPDTCSCIDGFEGRNCGQPIGANLNTPVFDKSDYYCTVSEKAKSGMVLVDVHARDADKGKSGNIRYELLPYAGQIDTTPYLVINSESGRVTLLSPISHSVLSSDTLLVWVKVADGGVPQKEAKALLHIQVLKGNIHCPQFHSPDSGSIHFVNMSTEIGTPIVIIEVTDDDFGYNGEVTLSFGESIARVVYDMFDIDSSYGQITSLVSPLTIGRYQIDIVATDGAATPCSEQLSITLQVLPPDIKPPTNSTITPTRPRNKTLATEPMTTSGHEPVATTTPTSQPVTSTPAPQMTPEQRNVDSSSSNFSTSSLIVIVSVFVIVVVICVLVIAILRSKVSNLNAQIKEKPRNRERRWHTHFNDYFHPQRE</sequence>
<comment type="caution">
    <text evidence="11">The sequence shown here is derived from an EMBL/GenBank/DDBJ whole genome shotgun (WGS) entry which is preliminary data.</text>
</comment>
<evidence type="ECO:0000259" key="10">
    <source>
        <dbReference type="PROSITE" id="PS51233"/>
    </source>
</evidence>
<dbReference type="CDD" id="cd11304">
    <property type="entry name" value="Cadherin_repeat"/>
    <property type="match status" value="2"/>
</dbReference>
<dbReference type="Pfam" id="PF25024">
    <property type="entry name" value="EGF_TEN"/>
    <property type="match status" value="1"/>
</dbReference>
<dbReference type="SMART" id="SM00181">
    <property type="entry name" value="EGF"/>
    <property type="match status" value="10"/>
</dbReference>
<feature type="compositionally biased region" description="Low complexity" evidence="6">
    <location>
        <begin position="1020"/>
        <end position="1037"/>
    </location>
</feature>
<keyword evidence="7" id="KW-0812">Transmembrane</keyword>
<dbReference type="PROSITE" id="PS50026">
    <property type="entry name" value="EGF_3"/>
    <property type="match status" value="4"/>
</dbReference>
<feature type="domain" description="Cadherin" evidence="9">
    <location>
        <begin position="777"/>
        <end position="887"/>
    </location>
</feature>
<dbReference type="Gene3D" id="2.10.25.10">
    <property type="entry name" value="Laminin"/>
    <property type="match status" value="6"/>
</dbReference>
<gene>
    <name evidence="11" type="ORF">NP493_1104g01010</name>
</gene>
<keyword evidence="2" id="KW-0677">Repeat</keyword>
<name>A0AAD9KH17_RIDPI</name>
<protein>
    <submittedName>
        <fullName evidence="11">Uncharacterized protein</fullName>
    </submittedName>
</protein>
<feature type="domain" description="EGF-like" evidence="8">
    <location>
        <begin position="584"/>
        <end position="618"/>
    </location>
</feature>
<evidence type="ECO:0000256" key="1">
    <source>
        <dbReference type="ARBA" id="ARBA00022536"/>
    </source>
</evidence>
<keyword evidence="4" id="KW-0106">Calcium</keyword>
<evidence type="ECO:0000256" key="4">
    <source>
        <dbReference type="PROSITE-ProRule" id="PRU00043"/>
    </source>
</evidence>
<dbReference type="SUPFAM" id="SSF49313">
    <property type="entry name" value="Cadherin-like"/>
    <property type="match status" value="2"/>
</dbReference>
<feature type="disulfide bond" evidence="5">
    <location>
        <begin position="608"/>
        <end position="617"/>
    </location>
</feature>
<evidence type="ECO:0000256" key="7">
    <source>
        <dbReference type="SAM" id="Phobius"/>
    </source>
</evidence>
<feature type="transmembrane region" description="Helical" evidence="7">
    <location>
        <begin position="1058"/>
        <end position="1079"/>
    </location>
</feature>
<feature type="domain" description="EGF-like" evidence="8">
    <location>
        <begin position="479"/>
        <end position="515"/>
    </location>
</feature>
<dbReference type="SMART" id="SM00216">
    <property type="entry name" value="VWD"/>
    <property type="match status" value="1"/>
</dbReference>
<dbReference type="PROSITE" id="PS50268">
    <property type="entry name" value="CADHERIN_2"/>
    <property type="match status" value="2"/>
</dbReference>
<evidence type="ECO:0000256" key="3">
    <source>
        <dbReference type="ARBA" id="ARBA00023157"/>
    </source>
</evidence>
<comment type="caution">
    <text evidence="5">Lacks conserved residue(s) required for the propagation of feature annotation.</text>
</comment>
<evidence type="ECO:0000313" key="11">
    <source>
        <dbReference type="EMBL" id="KAK2171081.1"/>
    </source>
</evidence>
<dbReference type="Gene3D" id="2.60.40.60">
    <property type="entry name" value="Cadherins"/>
    <property type="match status" value="2"/>
</dbReference>
<evidence type="ECO:0000259" key="9">
    <source>
        <dbReference type="PROSITE" id="PS50268"/>
    </source>
</evidence>
<dbReference type="GO" id="GO:0016020">
    <property type="term" value="C:membrane"/>
    <property type="evidence" value="ECO:0007669"/>
    <property type="project" value="InterPro"/>
</dbReference>
<dbReference type="InterPro" id="IPR015919">
    <property type="entry name" value="Cadherin-like_sf"/>
</dbReference>
<evidence type="ECO:0000259" key="8">
    <source>
        <dbReference type="PROSITE" id="PS50026"/>
    </source>
</evidence>
<keyword evidence="1 5" id="KW-0245">EGF-like domain</keyword>
<keyword evidence="3 5" id="KW-1015">Disulfide bond</keyword>
<dbReference type="CDD" id="cd00054">
    <property type="entry name" value="EGF_CA"/>
    <property type="match status" value="1"/>
</dbReference>
<organism evidence="11 12">
    <name type="scientific">Ridgeia piscesae</name>
    <name type="common">Tubeworm</name>
    <dbReference type="NCBI Taxonomy" id="27915"/>
    <lineage>
        <taxon>Eukaryota</taxon>
        <taxon>Metazoa</taxon>
        <taxon>Spiralia</taxon>
        <taxon>Lophotrochozoa</taxon>
        <taxon>Annelida</taxon>
        <taxon>Polychaeta</taxon>
        <taxon>Sedentaria</taxon>
        <taxon>Canalipalpata</taxon>
        <taxon>Sabellida</taxon>
        <taxon>Siboglinidae</taxon>
        <taxon>Ridgeia</taxon>
    </lineage>
</organism>
<proteinExistence type="predicted"/>
<feature type="compositionally biased region" description="Polar residues" evidence="6">
    <location>
        <begin position="993"/>
        <end position="1002"/>
    </location>
</feature>
<dbReference type="InterPro" id="IPR002126">
    <property type="entry name" value="Cadherin-like_dom"/>
</dbReference>
<evidence type="ECO:0000256" key="5">
    <source>
        <dbReference type="PROSITE-ProRule" id="PRU00076"/>
    </source>
</evidence>
<evidence type="ECO:0000256" key="6">
    <source>
        <dbReference type="SAM" id="MobiDB-lite"/>
    </source>
</evidence>
<dbReference type="PROSITE" id="PS51233">
    <property type="entry name" value="VWFD"/>
    <property type="match status" value="1"/>
</dbReference>